<dbReference type="PANTHER" id="PTHR46481:SF10">
    <property type="entry name" value="ZINC FINGER BED DOMAIN-CONTAINING PROTEIN 39"/>
    <property type="match status" value="1"/>
</dbReference>
<reference evidence="6" key="1">
    <citation type="submission" date="2022-01" db="EMBL/GenBank/DDBJ databases">
        <authorList>
            <person name="King R."/>
        </authorList>
    </citation>
    <scope>NUCLEOTIDE SEQUENCE</scope>
</reference>
<evidence type="ECO:0000256" key="4">
    <source>
        <dbReference type="ARBA" id="ARBA00022833"/>
    </source>
</evidence>
<evidence type="ECO:0000256" key="5">
    <source>
        <dbReference type="ARBA" id="ARBA00023242"/>
    </source>
</evidence>
<evidence type="ECO:0000313" key="7">
    <source>
        <dbReference type="Proteomes" id="UP001153636"/>
    </source>
</evidence>
<dbReference type="GO" id="GO:0008270">
    <property type="term" value="F:zinc ion binding"/>
    <property type="evidence" value="ECO:0007669"/>
    <property type="project" value="UniProtKB-KW"/>
</dbReference>
<proteinExistence type="predicted"/>
<dbReference type="Proteomes" id="UP001153636">
    <property type="component" value="Chromosome 2"/>
</dbReference>
<dbReference type="EMBL" id="OV651814">
    <property type="protein sequence ID" value="CAH1106827.1"/>
    <property type="molecule type" value="Genomic_DNA"/>
</dbReference>
<dbReference type="OrthoDB" id="1607513at2759"/>
<sequence>MHKECQRCLPSIAPILAWTSLATESYLTVTSHYIDYAWCLKSAVLSTKPLNEISHTAENLSKALNEIFIEWQIDNKIVCIVTDNAANMIKTCSLLQNRHMPCFAHLINLVVQDSLPCVENVLKKVKSTVTYFKSSYVAMETFKKEQNTNEGSAPLKLLQEAPTRWNSSFYMIQRINQTSEALNRALLQLKKGSCASFIRRVLHS</sequence>
<keyword evidence="3" id="KW-0863">Zinc-finger</keyword>
<dbReference type="PANTHER" id="PTHR46481">
    <property type="entry name" value="ZINC FINGER BED DOMAIN-CONTAINING PROTEIN 4"/>
    <property type="match status" value="1"/>
</dbReference>
<keyword evidence="7" id="KW-1185">Reference proteome</keyword>
<name>A0A9P0CNX6_9CUCU</name>
<keyword evidence="2" id="KW-0479">Metal-binding</keyword>
<dbReference type="AlphaFoldDB" id="A0A9P0CNX6"/>
<dbReference type="SUPFAM" id="SSF53098">
    <property type="entry name" value="Ribonuclease H-like"/>
    <property type="match status" value="1"/>
</dbReference>
<dbReference type="GO" id="GO:0005634">
    <property type="term" value="C:nucleus"/>
    <property type="evidence" value="ECO:0007669"/>
    <property type="project" value="UniProtKB-SubCell"/>
</dbReference>
<evidence type="ECO:0008006" key="8">
    <source>
        <dbReference type="Google" id="ProtNLM"/>
    </source>
</evidence>
<dbReference type="InterPro" id="IPR052035">
    <property type="entry name" value="ZnF_BED_domain_contain"/>
</dbReference>
<comment type="subcellular location">
    <subcellularLocation>
        <location evidence="1">Nucleus</location>
    </subcellularLocation>
</comment>
<protein>
    <recommendedName>
        <fullName evidence="8">Zinc finger BED domain-containing protein 1-like</fullName>
    </recommendedName>
</protein>
<evidence type="ECO:0000256" key="1">
    <source>
        <dbReference type="ARBA" id="ARBA00004123"/>
    </source>
</evidence>
<dbReference type="InterPro" id="IPR012337">
    <property type="entry name" value="RNaseH-like_sf"/>
</dbReference>
<gene>
    <name evidence="6" type="ORF">PSYICH_LOCUS7845</name>
</gene>
<evidence type="ECO:0000313" key="6">
    <source>
        <dbReference type="EMBL" id="CAH1106827.1"/>
    </source>
</evidence>
<organism evidence="6 7">
    <name type="scientific">Psylliodes chrysocephalus</name>
    <dbReference type="NCBI Taxonomy" id="3402493"/>
    <lineage>
        <taxon>Eukaryota</taxon>
        <taxon>Metazoa</taxon>
        <taxon>Ecdysozoa</taxon>
        <taxon>Arthropoda</taxon>
        <taxon>Hexapoda</taxon>
        <taxon>Insecta</taxon>
        <taxon>Pterygota</taxon>
        <taxon>Neoptera</taxon>
        <taxon>Endopterygota</taxon>
        <taxon>Coleoptera</taxon>
        <taxon>Polyphaga</taxon>
        <taxon>Cucujiformia</taxon>
        <taxon>Chrysomeloidea</taxon>
        <taxon>Chrysomelidae</taxon>
        <taxon>Galerucinae</taxon>
        <taxon>Alticini</taxon>
        <taxon>Psylliodes</taxon>
    </lineage>
</organism>
<keyword evidence="5" id="KW-0539">Nucleus</keyword>
<evidence type="ECO:0000256" key="2">
    <source>
        <dbReference type="ARBA" id="ARBA00022723"/>
    </source>
</evidence>
<evidence type="ECO:0000256" key="3">
    <source>
        <dbReference type="ARBA" id="ARBA00022771"/>
    </source>
</evidence>
<keyword evidence="4" id="KW-0862">Zinc</keyword>
<accession>A0A9P0CNX6</accession>